<dbReference type="EMBL" id="CP115611">
    <property type="protein sequence ID" value="WBW72456.1"/>
    <property type="molecule type" value="Genomic_DNA"/>
</dbReference>
<accession>A0AAE9WBL1</accession>
<proteinExistence type="predicted"/>
<dbReference type="GeneID" id="80873530"/>
<name>A0AAE9WBL1_9SCHI</name>
<sequence>MTLNNTKKVLLGTTISETGQCMFDDLSMTNMALGKLEKQVLDDKDDDFWTCLKNAKAAKEVNPNELTIN</sequence>
<protein>
    <submittedName>
        <fullName evidence="1">SNO4 protein-like</fullName>
    </submittedName>
</protein>
<reference evidence="1 2" key="1">
    <citation type="journal article" date="2023" name="G3 (Bethesda)">
        <title>A high-quality reference genome for the fission yeast Schizosaccharomyces osmophilus.</title>
        <authorList>
            <person name="Jia G.S."/>
            <person name="Zhang W.C."/>
            <person name="Liang Y."/>
            <person name="Liu X.H."/>
            <person name="Rhind N."/>
            <person name="Pidoux A."/>
            <person name="Brysch-Herzberg M."/>
            <person name="Du L.L."/>
        </authorList>
    </citation>
    <scope>NUCLEOTIDE SEQUENCE [LARGE SCALE GENOMIC DNA]</scope>
    <source>
        <strain evidence="1 2">CBS 15793</strain>
    </source>
</reference>
<dbReference type="Proteomes" id="UP001212411">
    <property type="component" value="Chromosome 1"/>
</dbReference>
<evidence type="ECO:0000313" key="2">
    <source>
        <dbReference type="Proteomes" id="UP001212411"/>
    </source>
</evidence>
<keyword evidence="2" id="KW-1185">Reference proteome</keyword>
<gene>
    <name evidence="1" type="ORF">SOMG_00042</name>
</gene>
<organism evidence="1 2">
    <name type="scientific">Schizosaccharomyces osmophilus</name>
    <dbReference type="NCBI Taxonomy" id="2545709"/>
    <lineage>
        <taxon>Eukaryota</taxon>
        <taxon>Fungi</taxon>
        <taxon>Dikarya</taxon>
        <taxon>Ascomycota</taxon>
        <taxon>Taphrinomycotina</taxon>
        <taxon>Schizosaccharomycetes</taxon>
        <taxon>Schizosaccharomycetales</taxon>
        <taxon>Schizosaccharomycetaceae</taxon>
        <taxon>Schizosaccharomyces</taxon>
    </lineage>
</organism>
<dbReference type="AlphaFoldDB" id="A0AAE9WBL1"/>
<dbReference type="RefSeq" id="XP_056036699.1">
    <property type="nucleotide sequence ID" value="XM_056178841.1"/>
</dbReference>
<dbReference type="KEGG" id="som:SOMG_00042"/>
<evidence type="ECO:0000313" key="1">
    <source>
        <dbReference type="EMBL" id="WBW72456.1"/>
    </source>
</evidence>